<evidence type="ECO:0000259" key="8">
    <source>
        <dbReference type="Pfam" id="PF01281"/>
    </source>
</evidence>
<keyword evidence="11" id="KW-1185">Reference proteome</keyword>
<comment type="function">
    <text evidence="7">Binds to the 23S rRNA.</text>
</comment>
<evidence type="ECO:0000256" key="7">
    <source>
        <dbReference type="HAMAP-Rule" id="MF_00503"/>
    </source>
</evidence>
<proteinExistence type="inferred from homology"/>
<dbReference type="SUPFAM" id="SSF55658">
    <property type="entry name" value="L9 N-domain-like"/>
    <property type="match status" value="1"/>
</dbReference>
<evidence type="ECO:0000256" key="1">
    <source>
        <dbReference type="ARBA" id="ARBA00010605"/>
    </source>
</evidence>
<evidence type="ECO:0000256" key="2">
    <source>
        <dbReference type="ARBA" id="ARBA00022730"/>
    </source>
</evidence>
<dbReference type="InterPro" id="IPR020594">
    <property type="entry name" value="Ribosomal_bL9_bac/chp"/>
</dbReference>
<dbReference type="InterPro" id="IPR020069">
    <property type="entry name" value="Ribosomal_bL9_C"/>
</dbReference>
<feature type="domain" description="Ribosomal protein L9" evidence="8">
    <location>
        <begin position="1"/>
        <end position="47"/>
    </location>
</feature>
<keyword evidence="2 7" id="KW-0699">rRNA-binding</keyword>
<evidence type="ECO:0000256" key="3">
    <source>
        <dbReference type="ARBA" id="ARBA00022884"/>
    </source>
</evidence>
<evidence type="ECO:0000256" key="6">
    <source>
        <dbReference type="ARBA" id="ARBA00035292"/>
    </source>
</evidence>
<dbReference type="Gene3D" id="3.10.430.100">
    <property type="entry name" value="Ribosomal protein L9, C-terminal domain"/>
    <property type="match status" value="1"/>
</dbReference>
<accession>A0A6N9NJG4</accession>
<dbReference type="InterPro" id="IPR020070">
    <property type="entry name" value="Ribosomal_bL9_N"/>
</dbReference>
<dbReference type="NCBIfam" id="TIGR00158">
    <property type="entry name" value="L9"/>
    <property type="match status" value="1"/>
</dbReference>
<gene>
    <name evidence="7" type="primary">rplI</name>
    <name evidence="10" type="ORF">GQN54_07725</name>
</gene>
<evidence type="ECO:0000313" key="11">
    <source>
        <dbReference type="Proteomes" id="UP000470771"/>
    </source>
</evidence>
<dbReference type="InterPro" id="IPR036791">
    <property type="entry name" value="Ribosomal_bL9_C_sf"/>
</dbReference>
<dbReference type="Gene3D" id="3.40.5.10">
    <property type="entry name" value="Ribosomal protein L9, N-terminal domain"/>
    <property type="match status" value="1"/>
</dbReference>
<dbReference type="GO" id="GO:0006412">
    <property type="term" value="P:translation"/>
    <property type="evidence" value="ECO:0007669"/>
    <property type="project" value="UniProtKB-UniRule"/>
</dbReference>
<evidence type="ECO:0000259" key="9">
    <source>
        <dbReference type="Pfam" id="PF03948"/>
    </source>
</evidence>
<feature type="domain" description="Large ribosomal subunit protein bL9 C-terminal" evidence="9">
    <location>
        <begin position="63"/>
        <end position="147"/>
    </location>
</feature>
<comment type="caution">
    <text evidence="10">The sequence shown here is derived from an EMBL/GenBank/DDBJ whole genome shotgun (WGS) entry which is preliminary data.</text>
</comment>
<dbReference type="HAMAP" id="MF_00503">
    <property type="entry name" value="Ribosomal_bL9"/>
    <property type="match status" value="1"/>
</dbReference>
<evidence type="ECO:0000256" key="4">
    <source>
        <dbReference type="ARBA" id="ARBA00022980"/>
    </source>
</evidence>
<dbReference type="GO" id="GO:0005840">
    <property type="term" value="C:ribosome"/>
    <property type="evidence" value="ECO:0007669"/>
    <property type="project" value="UniProtKB-KW"/>
</dbReference>
<keyword evidence="3 7" id="KW-0694">RNA-binding</keyword>
<keyword evidence="5 7" id="KW-0687">Ribonucleoprotein</keyword>
<dbReference type="InterPro" id="IPR000244">
    <property type="entry name" value="Ribosomal_bL9"/>
</dbReference>
<dbReference type="AlphaFoldDB" id="A0A6N9NJG4"/>
<evidence type="ECO:0000256" key="5">
    <source>
        <dbReference type="ARBA" id="ARBA00023274"/>
    </source>
</evidence>
<dbReference type="InterPro" id="IPR036935">
    <property type="entry name" value="Ribosomal_bL9_N_sf"/>
</dbReference>
<dbReference type="GO" id="GO:1990904">
    <property type="term" value="C:ribonucleoprotein complex"/>
    <property type="evidence" value="ECO:0007669"/>
    <property type="project" value="UniProtKB-KW"/>
</dbReference>
<dbReference type="Pfam" id="PF03948">
    <property type="entry name" value="Ribosomal_L9_C"/>
    <property type="match status" value="1"/>
</dbReference>
<dbReference type="GO" id="GO:0019843">
    <property type="term" value="F:rRNA binding"/>
    <property type="evidence" value="ECO:0007669"/>
    <property type="project" value="UniProtKB-UniRule"/>
</dbReference>
<dbReference type="InterPro" id="IPR009027">
    <property type="entry name" value="Ribosomal_bL9/RNase_H1_N"/>
</dbReference>
<evidence type="ECO:0000313" key="10">
    <source>
        <dbReference type="EMBL" id="NBG66004.1"/>
    </source>
</evidence>
<organism evidence="10 11">
    <name type="scientific">Acidiluteibacter ferrifornacis</name>
    <dbReference type="NCBI Taxonomy" id="2692424"/>
    <lineage>
        <taxon>Bacteria</taxon>
        <taxon>Pseudomonadati</taxon>
        <taxon>Bacteroidota</taxon>
        <taxon>Flavobacteriia</taxon>
        <taxon>Flavobacteriales</taxon>
        <taxon>Cryomorphaceae</taxon>
        <taxon>Acidiluteibacter</taxon>
    </lineage>
</organism>
<keyword evidence="4 7" id="KW-0689">Ribosomal protein</keyword>
<dbReference type="Pfam" id="PF01281">
    <property type="entry name" value="Ribosomal_L9_N"/>
    <property type="match status" value="1"/>
</dbReference>
<comment type="similarity">
    <text evidence="1 7">Belongs to the bacterial ribosomal protein bL9 family.</text>
</comment>
<dbReference type="EMBL" id="WWNE01000006">
    <property type="protein sequence ID" value="NBG66004.1"/>
    <property type="molecule type" value="Genomic_DNA"/>
</dbReference>
<reference evidence="10 11" key="1">
    <citation type="submission" date="2019-12" db="EMBL/GenBank/DDBJ databases">
        <authorList>
            <person name="Zhao J."/>
        </authorList>
    </citation>
    <scope>NUCLEOTIDE SEQUENCE [LARGE SCALE GENOMIC DNA]</scope>
    <source>
        <strain evidence="10 11">S-15</strain>
    </source>
</reference>
<dbReference type="PANTHER" id="PTHR21368">
    <property type="entry name" value="50S RIBOSOMAL PROTEIN L9"/>
    <property type="match status" value="1"/>
</dbReference>
<dbReference type="GO" id="GO:0003735">
    <property type="term" value="F:structural constituent of ribosome"/>
    <property type="evidence" value="ECO:0007669"/>
    <property type="project" value="InterPro"/>
</dbReference>
<dbReference type="SUPFAM" id="SSF55653">
    <property type="entry name" value="Ribosomal protein L9 C-domain"/>
    <property type="match status" value="1"/>
</dbReference>
<name>A0A6N9NJG4_9FLAO</name>
<sequence length="149" mass="16248">MEIILKTDVENLGFKDDLVTVKPGYARNFLIPQGHAAVATASAKKMLEETLRQRSHKEAKIKEAAQATAKKLEKAAVKVGAKVGEAGTKIFGSVNTIQLAEAINAQGHDIDKRSIKILGAQIKEIGTYQAEIRLHRDVTITIDFEVIAE</sequence>
<dbReference type="RefSeq" id="WP_160632952.1">
    <property type="nucleotide sequence ID" value="NZ_WWNE01000006.1"/>
</dbReference>
<dbReference type="Proteomes" id="UP000470771">
    <property type="component" value="Unassembled WGS sequence"/>
</dbReference>
<protein>
    <recommendedName>
        <fullName evidence="6 7">Large ribosomal subunit protein bL9</fullName>
    </recommendedName>
</protein>